<keyword evidence="2" id="KW-0175">Coiled coil</keyword>
<dbReference type="InterPro" id="IPR006143">
    <property type="entry name" value="RND_pump_MFP"/>
</dbReference>
<dbReference type="RefSeq" id="WP_200276882.1">
    <property type="nucleotide sequence ID" value="NZ_JAENII010000002.1"/>
</dbReference>
<keyword evidence="3" id="KW-1133">Transmembrane helix</keyword>
<dbReference type="Gene3D" id="2.40.420.20">
    <property type="match status" value="1"/>
</dbReference>
<keyword evidence="6" id="KW-1185">Reference proteome</keyword>
<feature type="transmembrane region" description="Helical" evidence="3">
    <location>
        <begin position="20"/>
        <end position="42"/>
    </location>
</feature>
<keyword evidence="3" id="KW-0472">Membrane</keyword>
<keyword evidence="3" id="KW-0812">Transmembrane</keyword>
<dbReference type="PANTHER" id="PTHR30469">
    <property type="entry name" value="MULTIDRUG RESISTANCE PROTEIN MDTA"/>
    <property type="match status" value="1"/>
</dbReference>
<feature type="domain" description="Multidrug resistance protein MdtA-like barrel-sandwich hybrid" evidence="4">
    <location>
        <begin position="83"/>
        <end position="221"/>
    </location>
</feature>
<evidence type="ECO:0000313" key="5">
    <source>
        <dbReference type="EMBL" id="MBK1826254.1"/>
    </source>
</evidence>
<comment type="caution">
    <text evidence="5">The sequence shown here is derived from an EMBL/GenBank/DDBJ whole genome shotgun (WGS) entry which is preliminary data.</text>
</comment>
<accession>A0A934RBG9</accession>
<dbReference type="InterPro" id="IPR058625">
    <property type="entry name" value="MdtA-like_BSH"/>
</dbReference>
<name>A0A934RBG9_9BACT</name>
<evidence type="ECO:0000256" key="1">
    <source>
        <dbReference type="ARBA" id="ARBA00009477"/>
    </source>
</evidence>
<gene>
    <name evidence="5" type="ORF">JIN81_04435</name>
</gene>
<protein>
    <submittedName>
        <fullName evidence="5">Efflux RND transporter periplasmic adaptor subunit</fullName>
    </submittedName>
</protein>
<dbReference type="GO" id="GO:1990281">
    <property type="term" value="C:efflux pump complex"/>
    <property type="evidence" value="ECO:0007669"/>
    <property type="project" value="TreeGrafter"/>
</dbReference>
<feature type="coiled-coil region" evidence="2">
    <location>
        <begin position="172"/>
        <end position="199"/>
    </location>
</feature>
<evidence type="ECO:0000256" key="3">
    <source>
        <dbReference type="SAM" id="Phobius"/>
    </source>
</evidence>
<dbReference type="PANTHER" id="PTHR30469:SF12">
    <property type="entry name" value="MULTIDRUG RESISTANCE PROTEIN MDTA"/>
    <property type="match status" value="1"/>
</dbReference>
<evidence type="ECO:0000256" key="2">
    <source>
        <dbReference type="SAM" id="Coils"/>
    </source>
</evidence>
<proteinExistence type="inferred from homology"/>
<dbReference type="SUPFAM" id="SSF111369">
    <property type="entry name" value="HlyD-like secretion proteins"/>
    <property type="match status" value="1"/>
</dbReference>
<dbReference type="EMBL" id="JAENII010000002">
    <property type="protein sequence ID" value="MBK1826254.1"/>
    <property type="molecule type" value="Genomic_DNA"/>
</dbReference>
<comment type="similarity">
    <text evidence="1">Belongs to the membrane fusion protein (MFP) (TC 8.A.1) family.</text>
</comment>
<dbReference type="GO" id="GO:0015562">
    <property type="term" value="F:efflux transmembrane transporter activity"/>
    <property type="evidence" value="ECO:0007669"/>
    <property type="project" value="TreeGrafter"/>
</dbReference>
<dbReference type="Gene3D" id="2.40.50.100">
    <property type="match status" value="1"/>
</dbReference>
<organism evidence="5 6">
    <name type="scientific">Haloferula rosea</name>
    <dbReference type="NCBI Taxonomy" id="490093"/>
    <lineage>
        <taxon>Bacteria</taxon>
        <taxon>Pseudomonadati</taxon>
        <taxon>Verrucomicrobiota</taxon>
        <taxon>Verrucomicrobiia</taxon>
        <taxon>Verrucomicrobiales</taxon>
        <taxon>Verrucomicrobiaceae</taxon>
        <taxon>Haloferula</taxon>
    </lineage>
</organism>
<dbReference type="Proteomes" id="UP000658278">
    <property type="component" value="Unassembled WGS sequence"/>
</dbReference>
<reference evidence="5" key="1">
    <citation type="submission" date="2021-01" db="EMBL/GenBank/DDBJ databases">
        <title>Modified the classification status of verrucomicrobia.</title>
        <authorList>
            <person name="Feng X."/>
        </authorList>
    </citation>
    <scope>NUCLEOTIDE SEQUENCE</scope>
    <source>
        <strain evidence="5">KCTC 22201</strain>
    </source>
</reference>
<dbReference type="Pfam" id="PF25917">
    <property type="entry name" value="BSH_RND"/>
    <property type="match status" value="1"/>
</dbReference>
<dbReference type="NCBIfam" id="TIGR01730">
    <property type="entry name" value="RND_mfp"/>
    <property type="match status" value="1"/>
</dbReference>
<sequence length="397" mass="42934">MNTSETEQYEVERRGEIRAVMSFVIALAILGGSVGVAILLVVNKVKASQADVQKSKPTVEVSQLVVGRHVPDISSEGAVISRREVRLAAEVSGKVVSISDQLVDGGRVKADEVLVILDDKDYQAALARAESSLADAELALELEIAKGKQAQKDWAKLGKGEAPKLVLREPQIRSARAKRDSAEKEVERAKNDIERTRIKAPFDGRIRDAGVETGAVVVPGSMVAEIYSDTDLEVRLPFSLRDFGFIRADDTPRFTLESSIGGKEVTWPAELVRVEGEVERSTLSGHAIAKVLANASGQYPPVGLFVRTTVKGLPVDGVVEIPRSALRGSDVVWVEDDGELRRRTVKVVRSTRDSLIVSGDFEEGERLVMTRMSAPIDGMEVNAKPATSGSTPETGNQ</sequence>
<dbReference type="Gene3D" id="1.10.287.470">
    <property type="entry name" value="Helix hairpin bin"/>
    <property type="match status" value="1"/>
</dbReference>
<evidence type="ECO:0000313" key="6">
    <source>
        <dbReference type="Proteomes" id="UP000658278"/>
    </source>
</evidence>
<dbReference type="AlphaFoldDB" id="A0A934RBG9"/>
<dbReference type="Gene3D" id="2.40.30.170">
    <property type="match status" value="1"/>
</dbReference>
<evidence type="ECO:0000259" key="4">
    <source>
        <dbReference type="Pfam" id="PF25917"/>
    </source>
</evidence>